<keyword evidence="3" id="KW-0807">Transducer</keyword>
<keyword evidence="1" id="KW-0488">Methylation</keyword>
<feature type="transmembrane region" description="Helical" evidence="5">
    <location>
        <begin position="192"/>
        <end position="210"/>
    </location>
</feature>
<dbReference type="InterPro" id="IPR004090">
    <property type="entry name" value="Chemotax_Me-accpt_rcpt"/>
</dbReference>
<dbReference type="RefSeq" id="WP_184213544.1">
    <property type="nucleotide sequence ID" value="NZ_JACHIP010000001.1"/>
</dbReference>
<dbReference type="InterPro" id="IPR004089">
    <property type="entry name" value="MCPsignal_dom"/>
</dbReference>
<keyword evidence="5" id="KW-0472">Membrane</keyword>
<dbReference type="EMBL" id="JACHIP010000001">
    <property type="protein sequence ID" value="MBB5055798.1"/>
    <property type="molecule type" value="Genomic_DNA"/>
</dbReference>
<gene>
    <name evidence="7" type="ORF">HDF16_000467</name>
</gene>
<keyword evidence="5" id="KW-0812">Transmembrane</keyword>
<dbReference type="AlphaFoldDB" id="A0A7W7Z9P5"/>
<dbReference type="Proteomes" id="UP000540989">
    <property type="component" value="Unassembled WGS sequence"/>
</dbReference>
<dbReference type="GO" id="GO:0005886">
    <property type="term" value="C:plasma membrane"/>
    <property type="evidence" value="ECO:0007669"/>
    <property type="project" value="TreeGrafter"/>
</dbReference>
<name>A0A7W7Z9P5_9BACT</name>
<dbReference type="SMART" id="SM00283">
    <property type="entry name" value="MA"/>
    <property type="match status" value="1"/>
</dbReference>
<evidence type="ECO:0000313" key="8">
    <source>
        <dbReference type="Proteomes" id="UP000540989"/>
    </source>
</evidence>
<keyword evidence="5" id="KW-1133">Transmembrane helix</keyword>
<feature type="domain" description="Methyl-accepting transducer" evidence="6">
    <location>
        <begin position="227"/>
        <end position="456"/>
    </location>
</feature>
<evidence type="ECO:0000256" key="3">
    <source>
        <dbReference type="PROSITE-ProRule" id="PRU00284"/>
    </source>
</evidence>
<evidence type="ECO:0000259" key="6">
    <source>
        <dbReference type="PROSITE" id="PS50111"/>
    </source>
</evidence>
<dbReference type="PROSITE" id="PS50111">
    <property type="entry name" value="CHEMOTAXIS_TRANSDUC_2"/>
    <property type="match status" value="1"/>
</dbReference>
<comment type="similarity">
    <text evidence="2">Belongs to the methyl-accepting chemotaxis (MCP) protein family.</text>
</comment>
<evidence type="ECO:0000256" key="5">
    <source>
        <dbReference type="SAM" id="Phobius"/>
    </source>
</evidence>
<sequence>MKNWSISLRISAGFALVLVFMANLCGLAIHTMRSVLASENAHSRSYVPATQMATDFERDVLNARIFFIYFVTIQKPGSLDKGWERYNQAEKQQKDLLAFVNGSEDLRELRPGVEQLGRDLDAYRVPLEATLKMVQAGTLHGDAYDAQVKEWAAKGATMVADAGKLEVLCSTVSGNSTKTIIGSLNSSMTNNLVIFLAGFCASCLMATVIVRQINSSLRTLTSELRDGSEQVSGAATQVAAVSQDVARDASQQAAMIEETSASAVEIGAMATQSAENARAATGLVIDAVKNTEHTGRAVQDCIAAMNAIGQSTHDIAKTLQVITQIAFQTNILALNASVEAARAGEAGMGFAVVADEVRSLAQRCSAASEEISVLIEQSLGNAADGKTKISVLTDASRGVSSVFAQLKPLVEQVVGNSQEQSHAIDQIGRALLKMEQATQKSAAAAEESASGAEELNAQSEQLRMLAEGLGHLVDGSGSESAPRGGGRAYRMAVS</sequence>
<dbReference type="Gene3D" id="1.10.287.950">
    <property type="entry name" value="Methyl-accepting chemotaxis protein"/>
    <property type="match status" value="1"/>
</dbReference>
<evidence type="ECO:0000313" key="7">
    <source>
        <dbReference type="EMBL" id="MBB5055798.1"/>
    </source>
</evidence>
<dbReference type="Pfam" id="PF00015">
    <property type="entry name" value="MCPsignal"/>
    <property type="match status" value="1"/>
</dbReference>
<dbReference type="GO" id="GO:0007165">
    <property type="term" value="P:signal transduction"/>
    <property type="evidence" value="ECO:0007669"/>
    <property type="project" value="UniProtKB-KW"/>
</dbReference>
<evidence type="ECO:0000256" key="2">
    <source>
        <dbReference type="ARBA" id="ARBA00029447"/>
    </source>
</evidence>
<dbReference type="PANTHER" id="PTHR43531:SF14">
    <property type="entry name" value="METHYL-ACCEPTING CHEMOTAXIS PROTEIN I-RELATED"/>
    <property type="match status" value="1"/>
</dbReference>
<keyword evidence="8" id="KW-1185">Reference proteome</keyword>
<dbReference type="PRINTS" id="PR00260">
    <property type="entry name" value="CHEMTRNSDUCR"/>
</dbReference>
<accession>A0A7W7Z9P5</accession>
<reference evidence="7 8" key="1">
    <citation type="submission" date="2020-08" db="EMBL/GenBank/DDBJ databases">
        <title>Genomic Encyclopedia of Type Strains, Phase IV (KMG-V): Genome sequencing to study the core and pangenomes of soil and plant-associated prokaryotes.</title>
        <authorList>
            <person name="Whitman W."/>
        </authorList>
    </citation>
    <scope>NUCLEOTIDE SEQUENCE [LARGE SCALE GENOMIC DNA]</scope>
    <source>
        <strain evidence="7 8">M8UP14</strain>
    </source>
</reference>
<organism evidence="7 8">
    <name type="scientific">Granulicella aggregans</name>
    <dbReference type="NCBI Taxonomy" id="474949"/>
    <lineage>
        <taxon>Bacteria</taxon>
        <taxon>Pseudomonadati</taxon>
        <taxon>Acidobacteriota</taxon>
        <taxon>Terriglobia</taxon>
        <taxon>Terriglobales</taxon>
        <taxon>Acidobacteriaceae</taxon>
        <taxon>Granulicella</taxon>
    </lineage>
</organism>
<dbReference type="InterPro" id="IPR051310">
    <property type="entry name" value="MCP_chemotaxis"/>
</dbReference>
<protein>
    <submittedName>
        <fullName evidence="7">Methyl-accepting chemotaxis protein</fullName>
    </submittedName>
</protein>
<evidence type="ECO:0000256" key="1">
    <source>
        <dbReference type="ARBA" id="ARBA00022481"/>
    </source>
</evidence>
<dbReference type="GO" id="GO:0004888">
    <property type="term" value="F:transmembrane signaling receptor activity"/>
    <property type="evidence" value="ECO:0007669"/>
    <property type="project" value="InterPro"/>
</dbReference>
<feature type="region of interest" description="Disordered" evidence="4">
    <location>
        <begin position="473"/>
        <end position="494"/>
    </location>
</feature>
<dbReference type="SUPFAM" id="SSF58104">
    <property type="entry name" value="Methyl-accepting chemotaxis protein (MCP) signaling domain"/>
    <property type="match status" value="1"/>
</dbReference>
<dbReference type="GO" id="GO:0006935">
    <property type="term" value="P:chemotaxis"/>
    <property type="evidence" value="ECO:0007669"/>
    <property type="project" value="InterPro"/>
</dbReference>
<evidence type="ECO:0000256" key="4">
    <source>
        <dbReference type="SAM" id="MobiDB-lite"/>
    </source>
</evidence>
<proteinExistence type="inferred from homology"/>
<comment type="caution">
    <text evidence="7">The sequence shown here is derived from an EMBL/GenBank/DDBJ whole genome shotgun (WGS) entry which is preliminary data.</text>
</comment>
<dbReference type="PANTHER" id="PTHR43531">
    <property type="entry name" value="PROTEIN ICFG"/>
    <property type="match status" value="1"/>
</dbReference>